<organism evidence="2 3">
    <name type="scientific">Dillenia turbinata</name>
    <dbReference type="NCBI Taxonomy" id="194707"/>
    <lineage>
        <taxon>Eukaryota</taxon>
        <taxon>Viridiplantae</taxon>
        <taxon>Streptophyta</taxon>
        <taxon>Embryophyta</taxon>
        <taxon>Tracheophyta</taxon>
        <taxon>Spermatophyta</taxon>
        <taxon>Magnoliopsida</taxon>
        <taxon>eudicotyledons</taxon>
        <taxon>Gunneridae</taxon>
        <taxon>Pentapetalae</taxon>
        <taxon>Dilleniales</taxon>
        <taxon>Dilleniaceae</taxon>
        <taxon>Dillenia</taxon>
    </lineage>
</organism>
<feature type="compositionally biased region" description="Basic and acidic residues" evidence="1">
    <location>
        <begin position="58"/>
        <end position="67"/>
    </location>
</feature>
<dbReference type="PANTHER" id="PTHR34196:SF4">
    <property type="entry name" value="OS06G0208200 PROTEIN"/>
    <property type="match status" value="1"/>
</dbReference>
<comment type="caution">
    <text evidence="2">The sequence shown here is derived from an EMBL/GenBank/DDBJ whole genome shotgun (WGS) entry which is preliminary data.</text>
</comment>
<dbReference type="AlphaFoldDB" id="A0AAN8Z1X2"/>
<accession>A0AAN8Z1X2</accession>
<evidence type="ECO:0000256" key="1">
    <source>
        <dbReference type="SAM" id="MobiDB-lite"/>
    </source>
</evidence>
<gene>
    <name evidence="2" type="ORF">RJ641_012078</name>
</gene>
<sequence>MGFGIFVDNKLWTSVLRDVKECQVPLVEEARGSRHNGNNQQVVVVEGESDFWPIEHPMEPPDEDRPLKCPIPDSSLINDGNMKKEQFGDRFRKRTEESCDENKERMVVLAPEPPVRSLRKRHHPLTRGDYTITPMIRRPPMPPFQTENVTIFQMLQHFNEFEHQGAKAQGDKVT</sequence>
<dbReference type="EMBL" id="JBAMMX010000019">
    <property type="protein sequence ID" value="KAK6921571.1"/>
    <property type="molecule type" value="Genomic_DNA"/>
</dbReference>
<proteinExistence type="predicted"/>
<keyword evidence="3" id="KW-1185">Reference proteome</keyword>
<dbReference type="Proteomes" id="UP001370490">
    <property type="component" value="Unassembled WGS sequence"/>
</dbReference>
<protein>
    <submittedName>
        <fullName evidence="2">Uncharacterized protein</fullName>
    </submittedName>
</protein>
<feature type="region of interest" description="Disordered" evidence="1">
    <location>
        <begin position="58"/>
        <end position="82"/>
    </location>
</feature>
<evidence type="ECO:0000313" key="3">
    <source>
        <dbReference type="Proteomes" id="UP001370490"/>
    </source>
</evidence>
<reference evidence="2 3" key="1">
    <citation type="submission" date="2023-12" db="EMBL/GenBank/DDBJ databases">
        <title>A high-quality genome assembly for Dillenia turbinata (Dilleniales).</title>
        <authorList>
            <person name="Chanderbali A."/>
        </authorList>
    </citation>
    <scope>NUCLEOTIDE SEQUENCE [LARGE SCALE GENOMIC DNA]</scope>
    <source>
        <strain evidence="2">LSX21</strain>
        <tissue evidence="2">Leaf</tissue>
    </source>
</reference>
<name>A0AAN8Z1X2_9MAGN</name>
<evidence type="ECO:0000313" key="2">
    <source>
        <dbReference type="EMBL" id="KAK6921571.1"/>
    </source>
</evidence>
<dbReference type="PANTHER" id="PTHR34196">
    <property type="entry name" value="OS02G0697700 PROTEIN"/>
    <property type="match status" value="1"/>
</dbReference>